<accession>A0ABD0M4K7</accession>
<evidence type="ECO:0000256" key="1">
    <source>
        <dbReference type="PROSITE-ProRule" id="PRU00108"/>
    </source>
</evidence>
<comment type="caution">
    <text evidence="5">The sequence shown here is derived from an EMBL/GenBank/DDBJ whole genome shotgun (WGS) entry which is preliminary data.</text>
</comment>
<sequence length="627" mass="65991">MATASESLDFLALLDEVADDTVNRLVSELAPVSVPSNFEDRETLDMLSMCDSTSNAPAAMPFTGACSMQAVADDKISETHGQTHLEEKAGKGQETLHQFSPDTTNGGNAVGSADAFVPMPPAVPTLPTAERFPVVLQFQVQAAATPGTTQTTPTTRSTKVTKKRQRWLFTKTQKHELDAVFSRTMYPSRWRMTELSTNLGIPISTLRNRRWRLRKGYGLSGSSSTRGSRTMLPDETGTINDSSSASSALGHQFDRTDTTNAATNPIMTKTTAAAAIALPASGYLSSTANSQANSPLDFSTKGQTILPATSASVFTGMSSASYSLSASAAGVNQPAAFQVLGNGRPALGEAGRGMGYNLGVSPAWNVAPTLYWHSPQFRLPVYPYPLAPWQSPWQSCSQGFLPRAGSYPYDVKSGTSLFVPPAFPSPIIPSPATSPTNGCVTTSRVVDKTESKPPEVRSPTAWPQESFQLPSVSVTTSSLAAPQPLCLCRACLAGPLASPFSPWPGYSSPSALFHSYPVSPSFSSLATPPATPTSSVANPFAHLTTPPATFTTPSAKSVTPPSALCMPPDASATPAWATPTHSVATPTTSTISDGDISPSTEPDLKAEKQTPPSSPEEDVDISSSVDC</sequence>
<keyword evidence="1 2" id="KW-0238">DNA-binding</keyword>
<evidence type="ECO:0000313" key="6">
    <source>
        <dbReference type="Proteomes" id="UP001519460"/>
    </source>
</evidence>
<feature type="region of interest" description="Disordered" evidence="3">
    <location>
        <begin position="546"/>
        <end position="627"/>
    </location>
</feature>
<dbReference type="Gene3D" id="1.10.10.60">
    <property type="entry name" value="Homeodomain-like"/>
    <property type="match status" value="1"/>
</dbReference>
<comment type="subcellular location">
    <subcellularLocation>
        <location evidence="1 2">Nucleus</location>
    </subcellularLocation>
</comment>
<dbReference type="GO" id="GO:0003677">
    <property type="term" value="F:DNA binding"/>
    <property type="evidence" value="ECO:0007669"/>
    <property type="project" value="UniProtKB-UniRule"/>
</dbReference>
<feature type="DNA-binding region" description="Homeobox" evidence="1">
    <location>
        <begin position="162"/>
        <end position="212"/>
    </location>
</feature>
<keyword evidence="1 2" id="KW-0539">Nucleus</keyword>
<protein>
    <recommendedName>
        <fullName evidence="4">Homeobox domain-containing protein</fullName>
    </recommendedName>
</protein>
<evidence type="ECO:0000256" key="3">
    <source>
        <dbReference type="SAM" id="MobiDB-lite"/>
    </source>
</evidence>
<feature type="compositionally biased region" description="Polar residues" evidence="3">
    <location>
        <begin position="237"/>
        <end position="249"/>
    </location>
</feature>
<reference evidence="5 6" key="1">
    <citation type="journal article" date="2023" name="Sci. Data">
        <title>Genome assembly of the Korean intertidal mud-creeper Batillaria attramentaria.</title>
        <authorList>
            <person name="Patra A.K."/>
            <person name="Ho P.T."/>
            <person name="Jun S."/>
            <person name="Lee S.J."/>
            <person name="Kim Y."/>
            <person name="Won Y.J."/>
        </authorList>
    </citation>
    <scope>NUCLEOTIDE SEQUENCE [LARGE SCALE GENOMIC DNA]</scope>
    <source>
        <strain evidence="5">Wonlab-2016</strain>
    </source>
</reference>
<dbReference type="Proteomes" id="UP001519460">
    <property type="component" value="Unassembled WGS sequence"/>
</dbReference>
<keyword evidence="1 2" id="KW-0371">Homeobox</keyword>
<evidence type="ECO:0000259" key="4">
    <source>
        <dbReference type="PROSITE" id="PS50071"/>
    </source>
</evidence>
<feature type="region of interest" description="Disordered" evidence="3">
    <location>
        <begin position="219"/>
        <end position="259"/>
    </location>
</feature>
<name>A0ABD0M4K7_9CAEN</name>
<evidence type="ECO:0000256" key="2">
    <source>
        <dbReference type="RuleBase" id="RU000682"/>
    </source>
</evidence>
<dbReference type="Pfam" id="PF00046">
    <property type="entry name" value="Homeodomain"/>
    <property type="match status" value="1"/>
</dbReference>
<proteinExistence type="predicted"/>
<dbReference type="InterPro" id="IPR009057">
    <property type="entry name" value="Homeodomain-like_sf"/>
</dbReference>
<feature type="domain" description="Homeobox" evidence="4">
    <location>
        <begin position="160"/>
        <end position="211"/>
    </location>
</feature>
<keyword evidence="6" id="KW-1185">Reference proteome</keyword>
<dbReference type="GO" id="GO:0005634">
    <property type="term" value="C:nucleus"/>
    <property type="evidence" value="ECO:0007669"/>
    <property type="project" value="UniProtKB-SubCell"/>
</dbReference>
<dbReference type="InterPro" id="IPR001356">
    <property type="entry name" value="HD"/>
</dbReference>
<gene>
    <name evidence="5" type="ORF">BaRGS_00001721</name>
</gene>
<dbReference type="EMBL" id="JACVVK020000005">
    <property type="protein sequence ID" value="KAK7506870.1"/>
    <property type="molecule type" value="Genomic_DNA"/>
</dbReference>
<dbReference type="SMART" id="SM00389">
    <property type="entry name" value="HOX"/>
    <property type="match status" value="1"/>
</dbReference>
<organism evidence="5 6">
    <name type="scientific">Batillaria attramentaria</name>
    <dbReference type="NCBI Taxonomy" id="370345"/>
    <lineage>
        <taxon>Eukaryota</taxon>
        <taxon>Metazoa</taxon>
        <taxon>Spiralia</taxon>
        <taxon>Lophotrochozoa</taxon>
        <taxon>Mollusca</taxon>
        <taxon>Gastropoda</taxon>
        <taxon>Caenogastropoda</taxon>
        <taxon>Sorbeoconcha</taxon>
        <taxon>Cerithioidea</taxon>
        <taxon>Batillariidae</taxon>
        <taxon>Batillaria</taxon>
    </lineage>
</organism>
<feature type="compositionally biased region" description="Low complexity" evidence="3">
    <location>
        <begin position="220"/>
        <end position="230"/>
    </location>
</feature>
<feature type="compositionally biased region" description="Polar residues" evidence="3">
    <location>
        <begin position="579"/>
        <end position="600"/>
    </location>
</feature>
<dbReference type="PROSITE" id="PS50071">
    <property type="entry name" value="HOMEOBOX_2"/>
    <property type="match status" value="1"/>
</dbReference>
<evidence type="ECO:0000313" key="5">
    <source>
        <dbReference type="EMBL" id="KAK7506870.1"/>
    </source>
</evidence>
<dbReference type="CDD" id="cd00086">
    <property type="entry name" value="homeodomain"/>
    <property type="match status" value="1"/>
</dbReference>
<dbReference type="AlphaFoldDB" id="A0ABD0M4K7"/>
<dbReference type="SUPFAM" id="SSF46689">
    <property type="entry name" value="Homeodomain-like"/>
    <property type="match status" value="1"/>
</dbReference>